<dbReference type="InterPro" id="IPR006047">
    <property type="entry name" value="GH13_cat_dom"/>
</dbReference>
<feature type="domain" description="Glycosyl hydrolase family 13 catalytic" evidence="7">
    <location>
        <begin position="115"/>
        <end position="480"/>
    </location>
</feature>
<evidence type="ECO:0000259" key="7">
    <source>
        <dbReference type="SMART" id="SM00642"/>
    </source>
</evidence>
<keyword evidence="6" id="KW-1133">Transmembrane helix</keyword>
<keyword evidence="6" id="KW-0472">Membrane</keyword>
<dbReference type="EMBL" id="HBUF01025359">
    <property type="protein sequence ID" value="CAG6612723.1"/>
    <property type="molecule type" value="Transcribed_RNA"/>
</dbReference>
<dbReference type="SMART" id="SM00642">
    <property type="entry name" value="Aamy"/>
    <property type="match status" value="1"/>
</dbReference>
<evidence type="ECO:0000313" key="8">
    <source>
        <dbReference type="EMBL" id="CAG6612721.1"/>
    </source>
</evidence>
<dbReference type="PANTHER" id="PTHR46673">
    <property type="entry name" value="4F2 CELL-SURFACE ANTIGEN HEAVY CHAIN"/>
    <property type="match status" value="1"/>
</dbReference>
<dbReference type="EMBL" id="HBUF01250399">
    <property type="protein sequence ID" value="CAG6679903.1"/>
    <property type="molecule type" value="Transcribed_RNA"/>
</dbReference>
<keyword evidence="4" id="KW-0325">Glycoprotein</keyword>
<evidence type="ECO:0000256" key="1">
    <source>
        <dbReference type="ARBA" id="ARBA00001657"/>
    </source>
</evidence>
<dbReference type="SUPFAM" id="SSF51445">
    <property type="entry name" value="(Trans)glycosidases"/>
    <property type="match status" value="1"/>
</dbReference>
<keyword evidence="6" id="KW-0812">Transmembrane</keyword>
<sequence>MSEADGAGDKLFHDESSTSLKDQVEVKFVSPNSAKNGDAKINIGDLKSSFAGMGKEELMKFANDPFWVRMRWFLFICFWVIWCGMLFGAIAIIVYAPKCASPNSQEYYQNSPLYEIDVKSFKDGDDKQDGYGDLKGLSLKVDYLKSLGVKQISISSILKNNPEDKKGSEILDFKNIDPSYGTMEDFKDLVNKLKAADIHLLLSFSPDYSSIKHEFFQKSVQKETPYSDYYVWASAKGYSSDGAPLPPNNWLSKEGGSAWEWNAVRKQFYLHQFGKNQPDFNFNNPAVVNYFNEVLSFWLEQGVSGFKLENIEYLLEDVDLKNETISSKPDHTHDQYEFYNHQHTAQTPGIAKILDIWGATVHNYTGGVLIVGDSLTEPSSQVNLVAHKLVVSSTLTATELKTIVDKWNKEKKITWQWSCSDSTLKCMSPGLLDVLNTVGLLLPGTPISRNGEELGLVAPSLMPWSADSYGGFTSGQTPWTATVADLTKVNADLQAKDPHSHLSLYKQLVKLRDSQPAVLLGPLQSTVYNTSVFAFTRIASGKPGVLVAVNLDQSKEMTVDLSSHLSDVPSQLTVLLTSAALGDTLAPNSTVSSTAVRLPPTSSAVFSFVPRSSA</sequence>
<dbReference type="Gene3D" id="3.20.20.80">
    <property type="entry name" value="Glycosidases"/>
    <property type="match status" value="2"/>
</dbReference>
<dbReference type="FunFam" id="3.90.400.10:FF:000001">
    <property type="entry name" value="Maltase A3, isoform A"/>
    <property type="match status" value="1"/>
</dbReference>
<dbReference type="GO" id="GO:1904273">
    <property type="term" value="P:L-alanine import across plasma membrane"/>
    <property type="evidence" value="ECO:0007669"/>
    <property type="project" value="TreeGrafter"/>
</dbReference>
<dbReference type="EC" id="3.2.1.20" evidence="3"/>
<reference evidence="8" key="1">
    <citation type="submission" date="2021-05" db="EMBL/GenBank/DDBJ databases">
        <authorList>
            <person name="Alioto T."/>
            <person name="Alioto T."/>
            <person name="Gomez Garrido J."/>
        </authorList>
    </citation>
    <scope>NUCLEOTIDE SEQUENCE</scope>
</reference>
<dbReference type="GO" id="GO:1903801">
    <property type="term" value="P:L-leucine import across plasma membrane"/>
    <property type="evidence" value="ECO:0007669"/>
    <property type="project" value="TreeGrafter"/>
</dbReference>
<dbReference type="EMBL" id="HBUF01343245">
    <property type="protein sequence ID" value="CAG6706414.1"/>
    <property type="molecule type" value="Transcribed_RNA"/>
</dbReference>
<dbReference type="InterPro" id="IPR042280">
    <property type="entry name" value="SLC3A2"/>
</dbReference>
<keyword evidence="5" id="KW-0378">Hydrolase</keyword>
<accession>A0A8D8LWW4</accession>
<dbReference type="PANTHER" id="PTHR46673:SF1">
    <property type="entry name" value="4F2 CELL-SURFACE ANTIGEN HEAVY CHAIN"/>
    <property type="match status" value="1"/>
</dbReference>
<dbReference type="GO" id="GO:0015173">
    <property type="term" value="F:aromatic amino acid transmembrane transporter activity"/>
    <property type="evidence" value="ECO:0007669"/>
    <property type="project" value="TreeGrafter"/>
</dbReference>
<comment type="similarity">
    <text evidence="2">Belongs to the glycosyl hydrolase 13 family.</text>
</comment>
<dbReference type="Gene3D" id="3.90.400.10">
    <property type="entry name" value="Oligo-1,6-glucosidase, Domain 2"/>
    <property type="match status" value="1"/>
</dbReference>
<dbReference type="GO" id="GO:0004558">
    <property type="term" value="F:alpha-1,4-glucosidase activity"/>
    <property type="evidence" value="ECO:0007669"/>
    <property type="project" value="UniProtKB-EC"/>
</dbReference>
<dbReference type="EMBL" id="HBUF01585865">
    <property type="protein sequence ID" value="CAG6771764.1"/>
    <property type="molecule type" value="Transcribed_RNA"/>
</dbReference>
<dbReference type="InterPro" id="IPR017853">
    <property type="entry name" value="GH"/>
</dbReference>
<dbReference type="EMBL" id="HBUF01250400">
    <property type="protein sequence ID" value="CAG6679904.1"/>
    <property type="molecule type" value="Transcribed_RNA"/>
</dbReference>
<dbReference type="GO" id="GO:0016323">
    <property type="term" value="C:basolateral plasma membrane"/>
    <property type="evidence" value="ECO:0007669"/>
    <property type="project" value="TreeGrafter"/>
</dbReference>
<dbReference type="GO" id="GO:0016324">
    <property type="term" value="C:apical plasma membrane"/>
    <property type="evidence" value="ECO:0007669"/>
    <property type="project" value="TreeGrafter"/>
</dbReference>
<evidence type="ECO:0000256" key="2">
    <source>
        <dbReference type="ARBA" id="ARBA00008061"/>
    </source>
</evidence>
<evidence type="ECO:0000256" key="4">
    <source>
        <dbReference type="ARBA" id="ARBA00023180"/>
    </source>
</evidence>
<dbReference type="AlphaFoldDB" id="A0A8D8LWW4"/>
<dbReference type="EMBL" id="HBUF01343244">
    <property type="protein sequence ID" value="CAG6706413.1"/>
    <property type="molecule type" value="Transcribed_RNA"/>
</dbReference>
<dbReference type="EMBL" id="HBUF01025356">
    <property type="protein sequence ID" value="CAG6612720.1"/>
    <property type="molecule type" value="Transcribed_RNA"/>
</dbReference>
<dbReference type="GO" id="GO:0005975">
    <property type="term" value="P:carbohydrate metabolic process"/>
    <property type="evidence" value="ECO:0007669"/>
    <property type="project" value="InterPro"/>
</dbReference>
<comment type="catalytic activity">
    <reaction evidence="1">
        <text>Hydrolysis of terminal, non-reducing (1-&gt;4)-linked alpha-D-glucose residues with release of alpha-D-glucose.</text>
        <dbReference type="EC" id="3.2.1.20"/>
    </reaction>
</comment>
<organism evidence="8">
    <name type="scientific">Cacopsylla melanoneura</name>
    <dbReference type="NCBI Taxonomy" id="428564"/>
    <lineage>
        <taxon>Eukaryota</taxon>
        <taxon>Metazoa</taxon>
        <taxon>Ecdysozoa</taxon>
        <taxon>Arthropoda</taxon>
        <taxon>Hexapoda</taxon>
        <taxon>Insecta</taxon>
        <taxon>Pterygota</taxon>
        <taxon>Neoptera</taxon>
        <taxon>Paraneoptera</taxon>
        <taxon>Hemiptera</taxon>
        <taxon>Sternorrhyncha</taxon>
        <taxon>Psylloidea</taxon>
        <taxon>Psyllidae</taxon>
        <taxon>Psyllinae</taxon>
        <taxon>Cacopsylla</taxon>
    </lineage>
</organism>
<proteinExistence type="inferred from homology"/>
<dbReference type="InterPro" id="IPR045857">
    <property type="entry name" value="O16G_dom_2"/>
</dbReference>
<evidence type="ECO:0000256" key="5">
    <source>
        <dbReference type="ARBA" id="ARBA00023295"/>
    </source>
</evidence>
<dbReference type="EMBL" id="HBUF01025358">
    <property type="protein sequence ID" value="CAG6612722.1"/>
    <property type="molecule type" value="Transcribed_RNA"/>
</dbReference>
<keyword evidence="5" id="KW-0326">Glycosidase</keyword>
<dbReference type="EMBL" id="HBUF01343243">
    <property type="protein sequence ID" value="CAG6706412.1"/>
    <property type="molecule type" value="Transcribed_RNA"/>
</dbReference>
<name>A0A8D8LWW4_9HEMI</name>
<feature type="transmembrane region" description="Helical" evidence="6">
    <location>
        <begin position="72"/>
        <end position="96"/>
    </location>
</feature>
<dbReference type="EMBL" id="HBUF01025357">
    <property type="protein sequence ID" value="CAG6612721.1"/>
    <property type="molecule type" value="Transcribed_RNA"/>
</dbReference>
<evidence type="ECO:0000256" key="3">
    <source>
        <dbReference type="ARBA" id="ARBA00012741"/>
    </source>
</evidence>
<evidence type="ECO:0000256" key="6">
    <source>
        <dbReference type="SAM" id="Phobius"/>
    </source>
</evidence>
<dbReference type="Pfam" id="PF16028">
    <property type="entry name" value="SLC3A2_N"/>
    <property type="match status" value="1"/>
</dbReference>
<dbReference type="GO" id="GO:0015180">
    <property type="term" value="F:L-alanine transmembrane transporter activity"/>
    <property type="evidence" value="ECO:0007669"/>
    <property type="project" value="TreeGrafter"/>
</dbReference>
<dbReference type="Pfam" id="PF00128">
    <property type="entry name" value="Alpha-amylase"/>
    <property type="match status" value="2"/>
</dbReference>
<dbReference type="InterPro" id="IPR031984">
    <property type="entry name" value="SLC3A2_N"/>
</dbReference>
<protein>
    <recommendedName>
        <fullName evidence="3">alpha-glucosidase</fullName>
        <ecNumber evidence="3">3.2.1.20</ecNumber>
    </recommendedName>
</protein>
<dbReference type="GO" id="GO:0015190">
    <property type="term" value="F:L-leucine transmembrane transporter activity"/>
    <property type="evidence" value="ECO:0007669"/>
    <property type="project" value="TreeGrafter"/>
</dbReference>
<dbReference type="GO" id="GO:0015823">
    <property type="term" value="P:phenylalanine transport"/>
    <property type="evidence" value="ECO:0007669"/>
    <property type="project" value="TreeGrafter"/>
</dbReference>
<dbReference type="EMBL" id="HBUF01025360">
    <property type="protein sequence ID" value="CAG6612724.1"/>
    <property type="molecule type" value="Transcribed_RNA"/>
</dbReference>